<evidence type="ECO:0000313" key="1">
    <source>
        <dbReference type="EnsemblPlants" id="EMT11647"/>
    </source>
</evidence>
<dbReference type="EnsemblPlants" id="EMT11647">
    <property type="protein sequence ID" value="EMT11647"/>
    <property type="gene ID" value="F775_13222"/>
</dbReference>
<protein>
    <submittedName>
        <fullName evidence="1">Uncharacterized protein</fullName>
    </submittedName>
</protein>
<dbReference type="InterPro" id="IPR025886">
    <property type="entry name" value="PP2-like"/>
</dbReference>
<dbReference type="AlphaFoldDB" id="M8B4I5"/>
<dbReference type="PANTHER" id="PTHR32278">
    <property type="entry name" value="F-BOX DOMAIN-CONTAINING PROTEIN"/>
    <property type="match status" value="1"/>
</dbReference>
<reference evidence="1" key="1">
    <citation type="submission" date="2015-06" db="UniProtKB">
        <authorList>
            <consortium name="EnsemblPlants"/>
        </authorList>
    </citation>
    <scope>IDENTIFICATION</scope>
</reference>
<accession>M8B4I5</accession>
<proteinExistence type="predicted"/>
<organism evidence="1">
    <name type="scientific">Aegilops tauschii</name>
    <name type="common">Tausch's goatgrass</name>
    <name type="synonym">Aegilops squarrosa</name>
    <dbReference type="NCBI Taxonomy" id="37682"/>
    <lineage>
        <taxon>Eukaryota</taxon>
        <taxon>Viridiplantae</taxon>
        <taxon>Streptophyta</taxon>
        <taxon>Embryophyta</taxon>
        <taxon>Tracheophyta</taxon>
        <taxon>Spermatophyta</taxon>
        <taxon>Magnoliopsida</taxon>
        <taxon>Liliopsida</taxon>
        <taxon>Poales</taxon>
        <taxon>Poaceae</taxon>
        <taxon>BOP clade</taxon>
        <taxon>Pooideae</taxon>
        <taxon>Triticodae</taxon>
        <taxon>Triticeae</taxon>
        <taxon>Triticinae</taxon>
        <taxon>Aegilops</taxon>
    </lineage>
</organism>
<name>M8B4I5_AEGTA</name>
<dbReference type="PANTHER" id="PTHR32278:SF111">
    <property type="entry name" value="F-BOX PROTEIN PP2-B12-RELATED"/>
    <property type="match status" value="1"/>
</dbReference>
<sequence>MQCRMLSQNSAYATYMVFKLADSGFNKLDYPFQVASVGIGWYRSTRKVCLQGYMEVGDDGVTRKHIWRSSWEENWRPCKRSRVTGAIHLKDKIVLPWRRADCWMEVELGEFYNEEGGDGEVSVGLMQTTGGYKSGLVVLGVEIRSKQ</sequence>
<dbReference type="Pfam" id="PF14299">
    <property type="entry name" value="PP2"/>
    <property type="match status" value="1"/>
</dbReference>
<dbReference type="OMA" id="WESYLPH"/>